<dbReference type="GO" id="GO:0005886">
    <property type="term" value="C:plasma membrane"/>
    <property type="evidence" value="ECO:0007669"/>
    <property type="project" value="UniProtKB-SubCell"/>
</dbReference>
<dbReference type="AlphaFoldDB" id="A0A5S9PX51"/>
<evidence type="ECO:0000256" key="9">
    <source>
        <dbReference type="ARBA" id="ARBA00025772"/>
    </source>
</evidence>
<dbReference type="GO" id="GO:0015628">
    <property type="term" value="P:protein secretion by the type II secretion system"/>
    <property type="evidence" value="ECO:0007669"/>
    <property type="project" value="InterPro"/>
</dbReference>
<dbReference type="Proteomes" id="UP000434580">
    <property type="component" value="Unassembled WGS sequence"/>
</dbReference>
<dbReference type="InterPro" id="IPR012902">
    <property type="entry name" value="N_methyl_site"/>
</dbReference>
<keyword evidence="5" id="KW-0997">Cell inner membrane</keyword>
<keyword evidence="4" id="KW-0488">Methylation</keyword>
<dbReference type="InterPro" id="IPR045584">
    <property type="entry name" value="Pilin-like"/>
</dbReference>
<dbReference type="GO" id="GO:0015627">
    <property type="term" value="C:type II protein secretion system complex"/>
    <property type="evidence" value="ECO:0007669"/>
    <property type="project" value="InterPro"/>
</dbReference>
<dbReference type="Gene3D" id="3.55.40.10">
    <property type="entry name" value="minor pseudopilin epsh domain"/>
    <property type="match status" value="1"/>
</dbReference>
<feature type="domain" description="General secretion pathway GspH" evidence="12">
    <location>
        <begin position="44"/>
        <end position="164"/>
    </location>
</feature>
<evidence type="ECO:0000313" key="13">
    <source>
        <dbReference type="EMBL" id="CAA0109099.1"/>
    </source>
</evidence>
<dbReference type="NCBIfam" id="TIGR02532">
    <property type="entry name" value="IV_pilin_GFxxxE"/>
    <property type="match status" value="1"/>
</dbReference>
<comment type="subcellular location">
    <subcellularLocation>
        <location evidence="1">Cell inner membrane</location>
        <topology evidence="1">Single-pass membrane protein</topology>
    </subcellularLocation>
</comment>
<protein>
    <recommendedName>
        <fullName evidence="2">Type II secretion system protein H</fullName>
    </recommendedName>
    <alternativeName>
        <fullName evidence="10">General secretion pathway protein H</fullName>
    </alternativeName>
</protein>
<evidence type="ECO:0000256" key="6">
    <source>
        <dbReference type="ARBA" id="ARBA00022692"/>
    </source>
</evidence>
<keyword evidence="3" id="KW-1003">Cell membrane</keyword>
<keyword evidence="8 11" id="KW-0472">Membrane</keyword>
<reference evidence="13 14" key="1">
    <citation type="submission" date="2019-11" db="EMBL/GenBank/DDBJ databases">
        <authorList>
            <person name="Holert J."/>
        </authorList>
    </citation>
    <scope>NUCLEOTIDE SEQUENCE [LARGE SCALE GENOMIC DNA]</scope>
    <source>
        <strain evidence="13">BC5_2</strain>
    </source>
</reference>
<gene>
    <name evidence="13" type="ORF">DPBNPPHM_04169</name>
</gene>
<keyword evidence="7 11" id="KW-1133">Transmembrane helix</keyword>
<organism evidence="13 14">
    <name type="scientific">BD1-7 clade bacterium</name>
    <dbReference type="NCBI Taxonomy" id="2029982"/>
    <lineage>
        <taxon>Bacteria</taxon>
        <taxon>Pseudomonadati</taxon>
        <taxon>Pseudomonadota</taxon>
        <taxon>Gammaproteobacteria</taxon>
        <taxon>Cellvibrionales</taxon>
        <taxon>Spongiibacteraceae</taxon>
        <taxon>BD1-7 clade</taxon>
    </lineage>
</organism>
<evidence type="ECO:0000256" key="5">
    <source>
        <dbReference type="ARBA" id="ARBA00022519"/>
    </source>
</evidence>
<evidence type="ECO:0000256" key="11">
    <source>
        <dbReference type="SAM" id="Phobius"/>
    </source>
</evidence>
<evidence type="ECO:0000256" key="2">
    <source>
        <dbReference type="ARBA" id="ARBA00021549"/>
    </source>
</evidence>
<evidence type="ECO:0000256" key="10">
    <source>
        <dbReference type="ARBA" id="ARBA00030775"/>
    </source>
</evidence>
<proteinExistence type="inferred from homology"/>
<sequence length="190" mass="21922">MKIQCGFTLIESMIALLVLVILFSYAYPQYTLLRDKLASQVVSREVFSLVRHGRSFAMHSGLPVTICASDDLLTCNLGWHWGNSQLVSFVDKNSDRIIDPSEKILKVTNMRAENSKLFWNNWRRKNYFRWRPNGTTDWMSGSFIYCPREDDTRYAKRMVINSAGRIYFAPDKNSNGIPEDGDGKDITCKF</sequence>
<keyword evidence="6 11" id="KW-0812">Transmembrane</keyword>
<dbReference type="OrthoDB" id="5705058at2"/>
<dbReference type="Pfam" id="PF12019">
    <property type="entry name" value="GspH"/>
    <property type="match status" value="1"/>
</dbReference>
<accession>A0A5S9PX51</accession>
<dbReference type="SUPFAM" id="SSF54523">
    <property type="entry name" value="Pili subunits"/>
    <property type="match status" value="1"/>
</dbReference>
<dbReference type="Pfam" id="PF07963">
    <property type="entry name" value="N_methyl"/>
    <property type="match status" value="1"/>
</dbReference>
<comment type="similarity">
    <text evidence="9">Belongs to the GSP H family.</text>
</comment>
<feature type="transmembrane region" description="Helical" evidence="11">
    <location>
        <begin position="6"/>
        <end position="27"/>
    </location>
</feature>
<name>A0A5S9PX51_9GAMM</name>
<evidence type="ECO:0000313" key="14">
    <source>
        <dbReference type="Proteomes" id="UP000434580"/>
    </source>
</evidence>
<evidence type="ECO:0000256" key="4">
    <source>
        <dbReference type="ARBA" id="ARBA00022481"/>
    </source>
</evidence>
<evidence type="ECO:0000256" key="8">
    <source>
        <dbReference type="ARBA" id="ARBA00023136"/>
    </source>
</evidence>
<dbReference type="EMBL" id="CACSII010000015">
    <property type="protein sequence ID" value="CAA0109099.1"/>
    <property type="molecule type" value="Genomic_DNA"/>
</dbReference>
<dbReference type="InterPro" id="IPR022346">
    <property type="entry name" value="T2SS_GspH"/>
</dbReference>
<evidence type="ECO:0000256" key="1">
    <source>
        <dbReference type="ARBA" id="ARBA00004377"/>
    </source>
</evidence>
<evidence type="ECO:0000259" key="12">
    <source>
        <dbReference type="Pfam" id="PF12019"/>
    </source>
</evidence>
<evidence type="ECO:0000256" key="3">
    <source>
        <dbReference type="ARBA" id="ARBA00022475"/>
    </source>
</evidence>
<evidence type="ECO:0000256" key="7">
    <source>
        <dbReference type="ARBA" id="ARBA00022989"/>
    </source>
</evidence>